<evidence type="ECO:0000313" key="2">
    <source>
        <dbReference type="EMBL" id="MDT0345804.1"/>
    </source>
</evidence>
<dbReference type="Gene3D" id="3.30.470.20">
    <property type="entry name" value="ATP-grasp fold, B domain"/>
    <property type="match status" value="1"/>
</dbReference>
<organism evidence="2 3">
    <name type="scientific">Streptomyces litchfieldiae</name>
    <dbReference type="NCBI Taxonomy" id="3075543"/>
    <lineage>
        <taxon>Bacteria</taxon>
        <taxon>Bacillati</taxon>
        <taxon>Actinomycetota</taxon>
        <taxon>Actinomycetes</taxon>
        <taxon>Kitasatosporales</taxon>
        <taxon>Streptomycetaceae</taxon>
        <taxon>Streptomyces</taxon>
    </lineage>
</organism>
<keyword evidence="3" id="KW-1185">Reference proteome</keyword>
<dbReference type="InterPro" id="IPR048936">
    <property type="entry name" value="MvdD-like_ATPgrasp"/>
</dbReference>
<dbReference type="RefSeq" id="WP_311706937.1">
    <property type="nucleotide sequence ID" value="NZ_JAVREL010000016.1"/>
</dbReference>
<dbReference type="Pfam" id="PF21068">
    <property type="entry name" value="ATPgraspMvdD"/>
    <property type="match status" value="1"/>
</dbReference>
<evidence type="ECO:0000259" key="1">
    <source>
        <dbReference type="Pfam" id="PF21068"/>
    </source>
</evidence>
<accession>A0ABU2MZ60</accession>
<feature type="domain" description="MvdD-like pre-ATP grasp" evidence="1">
    <location>
        <begin position="2"/>
        <end position="119"/>
    </location>
</feature>
<gene>
    <name evidence="2" type="primary">tgmB</name>
    <name evidence="2" type="ORF">RM590_24905</name>
</gene>
<comment type="caution">
    <text evidence="2">The sequence shown here is derived from an EMBL/GenBank/DDBJ whole genome shotgun (WGS) entry which is preliminary data.</text>
</comment>
<dbReference type="PANTHER" id="PTHR21621:SF0">
    <property type="entry name" value="BETA-CITRYLGLUTAMATE SYNTHASE B-RELATED"/>
    <property type="match status" value="1"/>
</dbReference>
<sequence>MTVLVLTRPVMDAVSDLVIEELNRRSVPVHRMDPGDFPESIAITARIGPDQRDWQGIWRGQHRDMNLQSVTAVYYRRPGPFRLHSGLSPGDAEWARAEARAGFSGVLSSLRCLWVNHPRHNAAAEVAPVALATALRCGLPVPATLITNDPLRAREFAGALPGRVAAYKPLDAAGPRAAEGEQQSVWTNKVRAEELTDDLALTAHLFQQWIDKQYEVRLTAVDGRMFAAEIHAGSEASRIDFRRDYASLTYRVCPVPANIARGVRELMRAFGLRYAALDFLVDDSDDWYLVDLNPNGQFGFISELRQPIAHALADVLEGATR</sequence>
<name>A0ABU2MZ60_9ACTN</name>
<reference evidence="3" key="1">
    <citation type="submission" date="2023-07" db="EMBL/GenBank/DDBJ databases">
        <title>30 novel species of actinomycetes from the DSMZ collection.</title>
        <authorList>
            <person name="Nouioui I."/>
        </authorList>
    </citation>
    <scope>NUCLEOTIDE SEQUENCE [LARGE SCALE GENOMIC DNA]</scope>
    <source>
        <strain evidence="3">DSM 44938</strain>
    </source>
</reference>
<protein>
    <submittedName>
        <fullName evidence="2">ATP-grasp ribosomal peptide maturase</fullName>
    </submittedName>
</protein>
<dbReference type="SUPFAM" id="SSF56059">
    <property type="entry name" value="Glutathione synthetase ATP-binding domain-like"/>
    <property type="match status" value="1"/>
</dbReference>
<dbReference type="PANTHER" id="PTHR21621">
    <property type="entry name" value="RIBOSOMAL PROTEIN S6 MODIFICATION PROTEIN"/>
    <property type="match status" value="1"/>
</dbReference>
<proteinExistence type="predicted"/>
<dbReference type="InterPro" id="IPR026449">
    <property type="entry name" value="GRASP_SAV_5884"/>
</dbReference>
<dbReference type="EMBL" id="JAVREL010000016">
    <property type="protein sequence ID" value="MDT0345804.1"/>
    <property type="molecule type" value="Genomic_DNA"/>
</dbReference>
<dbReference type="Proteomes" id="UP001183246">
    <property type="component" value="Unassembled WGS sequence"/>
</dbReference>
<evidence type="ECO:0000313" key="3">
    <source>
        <dbReference type="Proteomes" id="UP001183246"/>
    </source>
</evidence>
<dbReference type="NCBIfam" id="TIGR04187">
    <property type="entry name" value="GRASP_SAV_5884"/>
    <property type="match status" value="1"/>
</dbReference>